<evidence type="ECO:0000313" key="2">
    <source>
        <dbReference type="EMBL" id="KAL1129726.1"/>
    </source>
</evidence>
<sequence length="390" mass="43790">MEQATMTLEAVAPTTDYTTMAQLAVDIITRLSPTVRADCGIETTKDLACVTRKLKETYGGFRRRAERSAVKLLRMRRADEESLGDFAHRADQALRPVNQRIQAETDTTAVAYEIRLVEKLVSKEDRNLGWKTVERRRDCREGQQENRRIPPPPLQPQSPQKKTNRGQRRGCPKSWTHRRMRHLQHTCPSLDQQGEAYWPKPNPMEWPLLTSAKAASSFSGCIELNSSRRMRPDNGGFTDQKIGYRTGNRQRSPTWGCMVLIDTESISNIIKKKVVRNRGWQSTVKLCTLVGTIVAGPTPLSGELVLSLKGLSGKNKSVIAHVMDWASNEYDAILGTDALRSEGGVSRSGYIGATMVKKIDHIRADNVTQHFEAVFHTESEPLSATGRVRH</sequence>
<proteinExistence type="predicted"/>
<feature type="compositionally biased region" description="Basic residues" evidence="1">
    <location>
        <begin position="162"/>
        <end position="178"/>
    </location>
</feature>
<dbReference type="Proteomes" id="UP001558652">
    <property type="component" value="Unassembled WGS sequence"/>
</dbReference>
<gene>
    <name evidence="2" type="ORF">AAG570_012670</name>
</gene>
<evidence type="ECO:0000313" key="3">
    <source>
        <dbReference type="Proteomes" id="UP001558652"/>
    </source>
</evidence>
<dbReference type="EMBL" id="JBFDAA010000008">
    <property type="protein sequence ID" value="KAL1129726.1"/>
    <property type="molecule type" value="Genomic_DNA"/>
</dbReference>
<feature type="compositionally biased region" description="Basic and acidic residues" evidence="1">
    <location>
        <begin position="137"/>
        <end position="148"/>
    </location>
</feature>
<comment type="caution">
    <text evidence="2">The sequence shown here is derived from an EMBL/GenBank/DDBJ whole genome shotgun (WGS) entry which is preliminary data.</text>
</comment>
<accession>A0ABD0YEU2</accession>
<feature type="region of interest" description="Disordered" evidence="1">
    <location>
        <begin position="137"/>
        <end position="178"/>
    </location>
</feature>
<protein>
    <submittedName>
        <fullName evidence="2">Uncharacterized protein</fullName>
    </submittedName>
</protein>
<name>A0ABD0YEU2_9HEMI</name>
<evidence type="ECO:0000256" key="1">
    <source>
        <dbReference type="SAM" id="MobiDB-lite"/>
    </source>
</evidence>
<dbReference type="AlphaFoldDB" id="A0ABD0YEU2"/>
<keyword evidence="3" id="KW-1185">Reference proteome</keyword>
<reference evidence="2 3" key="1">
    <citation type="submission" date="2024-07" db="EMBL/GenBank/DDBJ databases">
        <title>Chromosome-level genome assembly of the water stick insect Ranatra chinensis (Heteroptera: Nepidae).</title>
        <authorList>
            <person name="Liu X."/>
        </authorList>
    </citation>
    <scope>NUCLEOTIDE SEQUENCE [LARGE SCALE GENOMIC DNA]</scope>
    <source>
        <strain evidence="2">Cailab_2021Rc</strain>
        <tissue evidence="2">Muscle</tissue>
    </source>
</reference>
<organism evidence="2 3">
    <name type="scientific">Ranatra chinensis</name>
    <dbReference type="NCBI Taxonomy" id="642074"/>
    <lineage>
        <taxon>Eukaryota</taxon>
        <taxon>Metazoa</taxon>
        <taxon>Ecdysozoa</taxon>
        <taxon>Arthropoda</taxon>
        <taxon>Hexapoda</taxon>
        <taxon>Insecta</taxon>
        <taxon>Pterygota</taxon>
        <taxon>Neoptera</taxon>
        <taxon>Paraneoptera</taxon>
        <taxon>Hemiptera</taxon>
        <taxon>Heteroptera</taxon>
        <taxon>Panheteroptera</taxon>
        <taxon>Nepomorpha</taxon>
        <taxon>Nepidae</taxon>
        <taxon>Ranatrinae</taxon>
        <taxon>Ranatra</taxon>
    </lineage>
</organism>